<gene>
    <name evidence="11" type="ORF">C1H46_001424</name>
</gene>
<evidence type="ECO:0000259" key="10">
    <source>
        <dbReference type="Pfam" id="PF25019"/>
    </source>
</evidence>
<dbReference type="GO" id="GO:0005524">
    <property type="term" value="F:ATP binding"/>
    <property type="evidence" value="ECO:0007669"/>
    <property type="project" value="UniProtKB-KW"/>
</dbReference>
<dbReference type="Gene3D" id="3.80.10.10">
    <property type="entry name" value="Ribonuclease Inhibitor"/>
    <property type="match status" value="3"/>
</dbReference>
<evidence type="ECO:0000256" key="5">
    <source>
        <dbReference type="ARBA" id="ARBA00022840"/>
    </source>
</evidence>
<reference evidence="11 12" key="1">
    <citation type="journal article" date="2019" name="G3 (Bethesda)">
        <title>Sequencing of a Wild Apple (Malus baccata) Genome Unravels the Differences Between Cultivated and Wild Apple Species Regarding Disease Resistance and Cold Tolerance.</title>
        <authorList>
            <person name="Chen X."/>
        </authorList>
    </citation>
    <scope>NUCLEOTIDE SEQUENCE [LARGE SCALE GENOMIC DNA]</scope>
    <source>
        <strain evidence="12">cv. Shandingzi</strain>
        <tissue evidence="11">Leaves</tissue>
    </source>
</reference>
<evidence type="ECO:0000256" key="1">
    <source>
        <dbReference type="ARBA" id="ARBA00022614"/>
    </source>
</evidence>
<feature type="domain" description="R13L1/DRL21-like LRR repeat region" evidence="10">
    <location>
        <begin position="706"/>
        <end position="824"/>
    </location>
</feature>
<dbReference type="Gene3D" id="3.40.50.300">
    <property type="entry name" value="P-loop containing nucleotide triphosphate hydrolases"/>
    <property type="match status" value="1"/>
</dbReference>
<dbReference type="InterPro" id="IPR036388">
    <property type="entry name" value="WH-like_DNA-bd_sf"/>
</dbReference>
<proteinExistence type="predicted"/>
<dbReference type="PANTHER" id="PTHR36766">
    <property type="entry name" value="PLANT BROAD-SPECTRUM MILDEW RESISTANCE PROTEIN RPW8"/>
    <property type="match status" value="1"/>
</dbReference>
<dbReference type="Pfam" id="PF18052">
    <property type="entry name" value="Rx_N"/>
    <property type="match status" value="1"/>
</dbReference>
<dbReference type="Pfam" id="PF00931">
    <property type="entry name" value="NB-ARC"/>
    <property type="match status" value="1"/>
</dbReference>
<dbReference type="InterPro" id="IPR032675">
    <property type="entry name" value="LRR_dom_sf"/>
</dbReference>
<sequence length="1240" mass="139812">MEVVGGALLSSFLSVLFDRLASRPVVDFISGQKITSGLLKKLKIKLLSVNSVLDDAEEKQFKNPAVRGWLDELKDALYAADDLLDEIKTEALRRKLEGDESESSSSSKSQVQISSSTWIDEFDKKMEPKIVEMLERLEFIVNEKDVLGLKEGVPNRRPKSRLSATSLVEEDGVYGRDEDKEAIVKLLLSDDANGNKLSVIPVVGMGGIGKTTLAQLVYNDARVKQHFDLQAWVYVSEEFDVVRITQIIYGSVISQTCSITDLNLLQVKLKESLTGKKCFFVHDDVWNENYIHWDALRCSFESVAHGSKIIVTTRNQRVASMMGTVTTYHLNHISDEDCGLLFSKHAFGRINSAVHPTLEEISSGIIKKCKGLPLAAKSLGGLLRCKQSYKEWDEILKSEIWDLQDDTILPALRLSYHHLPSHLKRCFSYCSIFPKGYKFGKSELVLLWMAEGFLSPQRKKMMEDVGGEYFDDLILRSFFQHSGDDKSLFTMHDLINDLAKFVSREFCFRLDDSDSFNNVSSKTRHLSYTLNNPLERLGVGVHATAKEEISGFDKFEALCKAKYLRTFLAIEPEPLSRIFCFNKVPHDLLQTLYCLRVLSLSHCDNKELPDWIGNSKHLRYIDLSYGGFEKLPETICTLHNLQTLLLFNCYKLAQLPINLGRLINLRHLDVRSTNLKEMPPHMDKLKDLHTLSDFVVGKQIAPSIVVLKELQIVGTLAISGLHNIVNSEDAFVANMRNKHLDGLALTWGAETDDSQKDREVLNNLQPHTHLKALSLKFYGGTRFPDWLGDHSFSNLVSLQLEDCKHCCSLPPLGQLPSLVTLYVCGLNEVETIGPEFYGNGVSVVMPFRSLSVLFFKDMLGWQEWSHFGSSQEGGAFPHLCQLYLTNCPKLIEKLPEFLPSLITLELRRCEQLLGALPRTRAIVEIPSVKDNLCLEEKTSGTNSSLTPFPCDGRADALRVLKIKNCWNLSPLNHCYAFLQTLKIKSSCDSTKSIPLDYFPKVKDLKLYDCRNLESLAYSQDFESPIIPSLSFLRIFNCPNFVSFPDGGLYAPNLIVLNISECDKLRSLPEHMCTRLSSLQAVNLAYCSELESFPEGGLPSNLDMLRIFGSKKLIANRMHWGLDRLICLRFLAFSFDECEDVVSFPEEGLLPTILTTLRIFNSPNLKILDSKGFRNLTALQHLFIDGCNELECLPEGLPTSLSDLGIDKCPLLTQRCQNEIGEDWPKISHIAHVRVDGSLIS</sequence>
<keyword evidence="1" id="KW-0433">Leucine-rich repeat</keyword>
<accession>A0A540NPV0</accession>
<dbReference type="Pfam" id="PF23559">
    <property type="entry name" value="WHD_DRP"/>
    <property type="match status" value="1"/>
</dbReference>
<dbReference type="AlphaFoldDB" id="A0A540NPV0"/>
<evidence type="ECO:0000259" key="7">
    <source>
        <dbReference type="Pfam" id="PF00931"/>
    </source>
</evidence>
<feature type="domain" description="Disease resistance protein winged helix" evidence="9">
    <location>
        <begin position="432"/>
        <end position="499"/>
    </location>
</feature>
<dbReference type="Proteomes" id="UP000315295">
    <property type="component" value="Unassembled WGS sequence"/>
</dbReference>
<evidence type="ECO:0000313" key="12">
    <source>
        <dbReference type="Proteomes" id="UP000315295"/>
    </source>
</evidence>
<dbReference type="Gene3D" id="1.10.10.10">
    <property type="entry name" value="Winged helix-like DNA-binding domain superfamily/Winged helix DNA-binding domain"/>
    <property type="match status" value="1"/>
</dbReference>
<evidence type="ECO:0000313" key="11">
    <source>
        <dbReference type="EMBL" id="TQE13049.1"/>
    </source>
</evidence>
<dbReference type="InterPro" id="IPR002182">
    <property type="entry name" value="NB-ARC"/>
</dbReference>
<feature type="coiled-coil region" evidence="6">
    <location>
        <begin position="39"/>
        <end position="90"/>
    </location>
</feature>
<keyword evidence="5" id="KW-0067">ATP-binding</keyword>
<dbReference type="PANTHER" id="PTHR36766:SF51">
    <property type="entry name" value="DISEASE RESISTANCE RPP13-LIKE PROTEIN 1"/>
    <property type="match status" value="1"/>
</dbReference>
<dbReference type="GO" id="GO:0006952">
    <property type="term" value="P:defense response"/>
    <property type="evidence" value="ECO:0007669"/>
    <property type="project" value="UniProtKB-KW"/>
</dbReference>
<keyword evidence="2" id="KW-0677">Repeat</keyword>
<dbReference type="FunFam" id="1.10.10.10:FF:000322">
    <property type="entry name" value="Probable disease resistance protein At1g63360"/>
    <property type="match status" value="1"/>
</dbReference>
<evidence type="ECO:0008006" key="13">
    <source>
        <dbReference type="Google" id="ProtNLM"/>
    </source>
</evidence>
<evidence type="ECO:0000256" key="2">
    <source>
        <dbReference type="ARBA" id="ARBA00022737"/>
    </source>
</evidence>
<dbReference type="FunFam" id="3.40.50.300:FF:001091">
    <property type="entry name" value="Probable disease resistance protein At1g61300"/>
    <property type="match status" value="1"/>
</dbReference>
<dbReference type="GO" id="GO:0051707">
    <property type="term" value="P:response to other organism"/>
    <property type="evidence" value="ECO:0007669"/>
    <property type="project" value="UniProtKB-ARBA"/>
</dbReference>
<keyword evidence="6" id="KW-0175">Coiled coil</keyword>
<comment type="caution">
    <text evidence="11">The sequence shown here is derived from an EMBL/GenBank/DDBJ whole genome shotgun (WGS) entry which is preliminary data.</text>
</comment>
<evidence type="ECO:0000256" key="4">
    <source>
        <dbReference type="ARBA" id="ARBA00022821"/>
    </source>
</evidence>
<evidence type="ECO:0000259" key="8">
    <source>
        <dbReference type="Pfam" id="PF18052"/>
    </source>
</evidence>
<keyword evidence="3" id="KW-0547">Nucleotide-binding</keyword>
<evidence type="ECO:0000259" key="9">
    <source>
        <dbReference type="Pfam" id="PF23559"/>
    </source>
</evidence>
<dbReference type="InterPro" id="IPR056789">
    <property type="entry name" value="LRR_R13L1-DRL21"/>
</dbReference>
<feature type="domain" description="NB-ARC" evidence="7">
    <location>
        <begin position="177"/>
        <end position="347"/>
    </location>
</feature>
<dbReference type="STRING" id="106549.A0A540NPV0"/>
<evidence type="ECO:0000256" key="6">
    <source>
        <dbReference type="SAM" id="Coils"/>
    </source>
</evidence>
<dbReference type="Pfam" id="PF25019">
    <property type="entry name" value="LRR_R13L1-DRL21"/>
    <property type="match status" value="1"/>
</dbReference>
<dbReference type="InterPro" id="IPR058922">
    <property type="entry name" value="WHD_DRP"/>
</dbReference>
<dbReference type="GO" id="GO:0043531">
    <property type="term" value="F:ADP binding"/>
    <property type="evidence" value="ECO:0007669"/>
    <property type="project" value="InterPro"/>
</dbReference>
<dbReference type="InterPro" id="IPR027417">
    <property type="entry name" value="P-loop_NTPase"/>
</dbReference>
<dbReference type="PRINTS" id="PR00364">
    <property type="entry name" value="DISEASERSIST"/>
</dbReference>
<dbReference type="Gene3D" id="1.20.5.4130">
    <property type="match status" value="1"/>
</dbReference>
<name>A0A540NPV0_MALBA</name>
<dbReference type="EMBL" id="VIEB01000014">
    <property type="protein sequence ID" value="TQE13049.1"/>
    <property type="molecule type" value="Genomic_DNA"/>
</dbReference>
<keyword evidence="12" id="KW-1185">Reference proteome</keyword>
<organism evidence="11 12">
    <name type="scientific">Malus baccata</name>
    <name type="common">Siberian crab apple</name>
    <name type="synonym">Pyrus baccata</name>
    <dbReference type="NCBI Taxonomy" id="106549"/>
    <lineage>
        <taxon>Eukaryota</taxon>
        <taxon>Viridiplantae</taxon>
        <taxon>Streptophyta</taxon>
        <taxon>Embryophyta</taxon>
        <taxon>Tracheophyta</taxon>
        <taxon>Spermatophyta</taxon>
        <taxon>Magnoliopsida</taxon>
        <taxon>eudicotyledons</taxon>
        <taxon>Gunneridae</taxon>
        <taxon>Pentapetalae</taxon>
        <taxon>rosids</taxon>
        <taxon>fabids</taxon>
        <taxon>Rosales</taxon>
        <taxon>Rosaceae</taxon>
        <taxon>Amygdaloideae</taxon>
        <taxon>Maleae</taxon>
        <taxon>Malus</taxon>
    </lineage>
</organism>
<evidence type="ECO:0000256" key="3">
    <source>
        <dbReference type="ARBA" id="ARBA00022741"/>
    </source>
</evidence>
<dbReference type="InterPro" id="IPR041118">
    <property type="entry name" value="Rx_N"/>
</dbReference>
<dbReference type="SUPFAM" id="SSF52058">
    <property type="entry name" value="L domain-like"/>
    <property type="match status" value="2"/>
</dbReference>
<keyword evidence="4" id="KW-0611">Plant defense</keyword>
<feature type="domain" description="Disease resistance N-terminal" evidence="8">
    <location>
        <begin position="9"/>
        <end position="104"/>
    </location>
</feature>
<protein>
    <recommendedName>
        <fullName evidence="13">NB-ARC domain-containing protein</fullName>
    </recommendedName>
</protein>
<dbReference type="SUPFAM" id="SSF52540">
    <property type="entry name" value="P-loop containing nucleoside triphosphate hydrolases"/>
    <property type="match status" value="1"/>
</dbReference>